<keyword evidence="2" id="KW-0539">Nucleus</keyword>
<dbReference type="Pfam" id="PF11951">
    <property type="entry name" value="Fungal_trans_2"/>
    <property type="match status" value="1"/>
</dbReference>
<evidence type="ECO:0000256" key="1">
    <source>
        <dbReference type="ARBA" id="ARBA00004123"/>
    </source>
</evidence>
<accession>A0A367LRY9</accession>
<evidence type="ECO:0008006" key="6">
    <source>
        <dbReference type="Google" id="ProtNLM"/>
    </source>
</evidence>
<gene>
    <name evidence="4" type="ORF">L249_2688</name>
</gene>
<evidence type="ECO:0000313" key="4">
    <source>
        <dbReference type="EMBL" id="RCI17179.1"/>
    </source>
</evidence>
<organism evidence="4 5">
    <name type="scientific">Ophiocordyceps polyrhachis-furcata BCC 54312</name>
    <dbReference type="NCBI Taxonomy" id="1330021"/>
    <lineage>
        <taxon>Eukaryota</taxon>
        <taxon>Fungi</taxon>
        <taxon>Dikarya</taxon>
        <taxon>Ascomycota</taxon>
        <taxon>Pezizomycotina</taxon>
        <taxon>Sordariomycetes</taxon>
        <taxon>Hypocreomycetidae</taxon>
        <taxon>Hypocreales</taxon>
        <taxon>Ophiocordycipitaceae</taxon>
        <taxon>Ophiocordyceps</taxon>
    </lineage>
</organism>
<keyword evidence="5" id="KW-1185">Reference proteome</keyword>
<comment type="caution">
    <text evidence="4">The sequence shown here is derived from an EMBL/GenBank/DDBJ whole genome shotgun (WGS) entry which is preliminary data.</text>
</comment>
<dbReference type="GO" id="GO:0000976">
    <property type="term" value="F:transcription cis-regulatory region binding"/>
    <property type="evidence" value="ECO:0007669"/>
    <property type="project" value="TreeGrafter"/>
</dbReference>
<name>A0A367LRY9_9HYPO</name>
<feature type="region of interest" description="Disordered" evidence="3">
    <location>
        <begin position="1"/>
        <end position="50"/>
    </location>
</feature>
<dbReference type="GO" id="GO:0045944">
    <property type="term" value="P:positive regulation of transcription by RNA polymerase II"/>
    <property type="evidence" value="ECO:0007669"/>
    <property type="project" value="TreeGrafter"/>
</dbReference>
<feature type="compositionally biased region" description="Low complexity" evidence="3">
    <location>
        <begin position="1"/>
        <end position="24"/>
    </location>
</feature>
<evidence type="ECO:0000256" key="3">
    <source>
        <dbReference type="SAM" id="MobiDB-lite"/>
    </source>
</evidence>
<evidence type="ECO:0000256" key="2">
    <source>
        <dbReference type="ARBA" id="ARBA00023242"/>
    </source>
</evidence>
<protein>
    <recommendedName>
        <fullName evidence="6">Transcription factor domain-containing protein</fullName>
    </recommendedName>
</protein>
<dbReference type="AlphaFoldDB" id="A0A367LRY9"/>
<dbReference type="PANTHER" id="PTHR37534">
    <property type="entry name" value="TRANSCRIPTIONAL ACTIVATOR PROTEIN UGA3"/>
    <property type="match status" value="1"/>
</dbReference>
<dbReference type="GO" id="GO:0003700">
    <property type="term" value="F:DNA-binding transcription factor activity"/>
    <property type="evidence" value="ECO:0007669"/>
    <property type="project" value="TreeGrafter"/>
</dbReference>
<dbReference type="GO" id="GO:0005634">
    <property type="term" value="C:nucleus"/>
    <property type="evidence" value="ECO:0007669"/>
    <property type="project" value="UniProtKB-SubCell"/>
</dbReference>
<dbReference type="PANTHER" id="PTHR37534:SF7">
    <property type="entry name" value="TRANSCRIPTIONAL ACTIVATOR PROTEIN UGA3"/>
    <property type="match status" value="1"/>
</dbReference>
<dbReference type="OrthoDB" id="3597252at2759"/>
<comment type="subcellular location">
    <subcellularLocation>
        <location evidence="1">Nucleus</location>
    </subcellularLocation>
</comment>
<sequence>MNRELTSTSPAFSPPQFSSFSPTCPRRPPPSHLSRRARYPLPPPPPSGVFGAVEQQTLHNVTLESPFKDCVGSFGNSCQRRFARPIDGKVNGYIKFNWRTERSSRRESQIDKSTVSHSPQRTESLVTAVEDDSPTLSVTPFRQPSVSSTVTMALSPELDASFDFSGYLYESAVSCGLEIFTAVPTSSTVRPDNSCENSLMGAPRKVPQLFGMEAKMDHTDRKLFTFYIRNWCPGRSVLADTNLWLKDFAQMHKSDGVLAAIQSLAGIYIYDYKPLDIVRKRVNDRFFVAESRLSRLLNDPSTRQNEAQANELITIAVLLSMQDIVLTERRLQKPCDPRWLAGFKHGELFLQETDQGSRFWNSTNAQLSSLRVSQSVIVGRAMILAQPMMKLPPAETFVPEYETSRFGWLLYGTERDMYQIHGGCGFSRKLLHIFSQITYCAARLQQDPTSIVVPTTSQYLHTELSQMRQWSSESKDWEAAKAGLSVTEWARSVPVDYVVSSSADMTDVTAEAWRLTAIIYLQCRVWRLPRNHPAVVASLSDLARCIQIMPTSGYHFTAQAPLFPVFLLGMLSVRPELRNISKTWFDEVVSTPVRSSVPPLYEALQRIWQWIDVVVPPLPPTVTPLNPIGLRCPWWEQVVHEVDMREEEVLCLT</sequence>
<reference evidence="4 5" key="1">
    <citation type="journal article" date="2015" name="BMC Genomics">
        <title>Insights from the genome of Ophiocordyceps polyrhachis-furcata to pathogenicity and host specificity in insect fungi.</title>
        <authorList>
            <person name="Wichadakul D."/>
            <person name="Kobmoo N."/>
            <person name="Ingsriswang S."/>
            <person name="Tangphatsornruang S."/>
            <person name="Chantasingh D."/>
            <person name="Luangsa-ard J.J."/>
            <person name="Eurwilaichitr L."/>
        </authorList>
    </citation>
    <scope>NUCLEOTIDE SEQUENCE [LARGE SCALE GENOMIC DNA]</scope>
    <source>
        <strain evidence="4 5">BCC 54312</strain>
    </source>
</reference>
<dbReference type="Proteomes" id="UP000253664">
    <property type="component" value="Unassembled WGS sequence"/>
</dbReference>
<evidence type="ECO:0000313" key="5">
    <source>
        <dbReference type="Proteomes" id="UP000253664"/>
    </source>
</evidence>
<proteinExistence type="predicted"/>
<dbReference type="STRING" id="1330021.A0A367LRY9"/>
<dbReference type="InterPro" id="IPR021858">
    <property type="entry name" value="Fun_TF"/>
</dbReference>
<dbReference type="EMBL" id="LKCN02000001">
    <property type="protein sequence ID" value="RCI17179.1"/>
    <property type="molecule type" value="Genomic_DNA"/>
</dbReference>